<organism evidence="3 4">
    <name type="scientific">Durusdinium trenchii</name>
    <dbReference type="NCBI Taxonomy" id="1381693"/>
    <lineage>
        <taxon>Eukaryota</taxon>
        <taxon>Sar</taxon>
        <taxon>Alveolata</taxon>
        <taxon>Dinophyceae</taxon>
        <taxon>Suessiales</taxon>
        <taxon>Symbiodiniaceae</taxon>
        <taxon>Durusdinium</taxon>
    </lineage>
</organism>
<dbReference type="Gene3D" id="1.25.40.10">
    <property type="entry name" value="Tetratricopeptide repeat domain"/>
    <property type="match status" value="2"/>
</dbReference>
<evidence type="ECO:0000256" key="2">
    <source>
        <dbReference type="SAM" id="MobiDB-lite"/>
    </source>
</evidence>
<feature type="repeat" description="PPR" evidence="1">
    <location>
        <begin position="261"/>
        <end position="295"/>
    </location>
</feature>
<dbReference type="InterPro" id="IPR002885">
    <property type="entry name" value="PPR_rpt"/>
</dbReference>
<dbReference type="PANTHER" id="PTHR47938">
    <property type="entry name" value="RESPIRATORY COMPLEX I CHAPERONE (CIA84), PUTATIVE (AFU_ORTHOLOGUE AFUA_2G06020)-RELATED"/>
    <property type="match status" value="1"/>
</dbReference>
<gene>
    <name evidence="3" type="ORF">CCMP2556_LOCUS5941</name>
</gene>
<reference evidence="3 4" key="1">
    <citation type="submission" date="2024-02" db="EMBL/GenBank/DDBJ databases">
        <authorList>
            <person name="Chen Y."/>
            <person name="Shah S."/>
            <person name="Dougan E. K."/>
            <person name="Thang M."/>
            <person name="Chan C."/>
        </authorList>
    </citation>
    <scope>NUCLEOTIDE SEQUENCE [LARGE SCALE GENOMIC DNA]</scope>
</reference>
<proteinExistence type="predicted"/>
<comment type="caution">
    <text evidence="3">The sequence shown here is derived from an EMBL/GenBank/DDBJ whole genome shotgun (WGS) entry which is preliminary data.</text>
</comment>
<dbReference type="InterPro" id="IPR011990">
    <property type="entry name" value="TPR-like_helical_dom_sf"/>
</dbReference>
<dbReference type="PANTHER" id="PTHR47938:SF35">
    <property type="entry name" value="PENTATRICOPEPTIDE REPEAT-CONTAINING PROTEIN 4, MITOCHONDRIAL-RELATED"/>
    <property type="match status" value="1"/>
</dbReference>
<name>A0ABP0IDN8_9DINO</name>
<evidence type="ECO:0000313" key="3">
    <source>
        <dbReference type="EMBL" id="CAK9000112.1"/>
    </source>
</evidence>
<evidence type="ECO:0000313" key="4">
    <source>
        <dbReference type="Proteomes" id="UP001642484"/>
    </source>
</evidence>
<dbReference type="EMBL" id="CAXAMN010002547">
    <property type="protein sequence ID" value="CAK9000112.1"/>
    <property type="molecule type" value="Genomic_DNA"/>
</dbReference>
<feature type="region of interest" description="Disordered" evidence="2">
    <location>
        <begin position="617"/>
        <end position="653"/>
    </location>
</feature>
<keyword evidence="4" id="KW-1185">Reference proteome</keyword>
<accession>A0ABP0IDN8</accession>
<sequence length="653" mass="72048">MDTLKLHTLAVTKASKASQWTEALGLLAAAGNAALQADVFLVNGVLLGLKTGGTRWHWTLQLMQWMGRGHLEADLLSITLATNSCSNHWLCAFRVFKQSPELDTVLVNSALLSLQQHWRLALQLVDDTDGTPDAYGATTVISACHEAWPMHLRWFRRWAAQGLEPTVGTLNSLMKVTPWTQAVGLLEACAACGRADAITINTMLATLAAEGLWMRSFTLLSACMSDSYSIAALADACGTMSRWQAALVKLEHGTHPRDKADVIAYNRVLEACADSEAWEVALQLLDSMFQHGPRPSPITSSSAMKSLKSQMWPLALGLLHQLRHHQLGHNEVLHTTCLQVLKSGGVPWTSALAVWAGPTGQITGHRPDAVSYRSIRASEVSWQHSLQLGEQQKAWMRLSEADLILNTHSCQSWEHALTTARRCSSDVDLAVLEALGSAGSTWMLVLTQWLRLQHQGLEMDTTYSILNALRGAQQWQRCLLAAPEPAGQREDVVAVNVALAATVEAGRQWLVPRILQSMQRQDVQIDVISHNICMSSYEKHLFWHRSLVLLQHLSASELEADGTTYEAAMTTCRRSQHWSQAYRLLAHAGGRQRRQRTRTVNGAIGGEPWPLSLQMVLRMKQQGGEAPKTTETSTEAKSETEAKPEETAEKTRG</sequence>
<feature type="compositionally biased region" description="Basic and acidic residues" evidence="2">
    <location>
        <begin position="634"/>
        <end position="653"/>
    </location>
</feature>
<dbReference type="PROSITE" id="PS51375">
    <property type="entry name" value="PPR"/>
    <property type="match status" value="1"/>
</dbReference>
<evidence type="ECO:0000256" key="1">
    <source>
        <dbReference type="PROSITE-ProRule" id="PRU00708"/>
    </source>
</evidence>
<evidence type="ECO:0008006" key="5">
    <source>
        <dbReference type="Google" id="ProtNLM"/>
    </source>
</evidence>
<dbReference type="Proteomes" id="UP001642484">
    <property type="component" value="Unassembled WGS sequence"/>
</dbReference>
<protein>
    <recommendedName>
        <fullName evidence="5">Pentatricopeptide repeat-containing protein, chloroplastic</fullName>
    </recommendedName>
</protein>